<dbReference type="InterPro" id="IPR008824">
    <property type="entry name" value="RuvB-like_N"/>
</dbReference>
<feature type="region of interest" description="Small ATPAse domain (RuvB-S)" evidence="9">
    <location>
        <begin position="183"/>
        <end position="253"/>
    </location>
</feature>
<comment type="subunit">
    <text evidence="9">Homohexamer. Forms an RuvA(8)-RuvB(12)-Holliday junction (HJ) complex. HJ DNA is sandwiched between 2 RuvA tetramers; dsDNA enters through RuvA and exits via RuvB. An RuvB hexamer assembles on each DNA strand where it exits the tetramer. Each RuvB hexamer is contacted by two RuvA subunits (via domain III) on 2 adjacent RuvB subunits; this complex drives branch migration. In the full resolvosome a probable DNA-RuvA(4)-RuvB(12)-RuvC(2) complex forms which resolves the HJ.</text>
</comment>
<name>A0A858Q6X5_9GAMM</name>
<dbReference type="HAMAP" id="MF_00016">
    <property type="entry name" value="DNA_HJ_migration_RuvB"/>
    <property type="match status" value="1"/>
</dbReference>
<keyword evidence="2 9" id="KW-0547">Nucleotide-binding</keyword>
<dbReference type="GO" id="GO:0005524">
    <property type="term" value="F:ATP binding"/>
    <property type="evidence" value="ECO:0007669"/>
    <property type="project" value="UniProtKB-UniRule"/>
</dbReference>
<feature type="binding site" evidence="9">
    <location>
        <position position="67"/>
    </location>
    <ligand>
        <name>Mg(2+)</name>
        <dbReference type="ChEBI" id="CHEBI:18420"/>
    </ligand>
</feature>
<evidence type="ECO:0000256" key="6">
    <source>
        <dbReference type="ARBA" id="ARBA00023125"/>
    </source>
</evidence>
<dbReference type="AlphaFoldDB" id="A0A858Q6X5"/>
<dbReference type="InterPro" id="IPR041445">
    <property type="entry name" value="AAA_lid_4"/>
</dbReference>
<dbReference type="SUPFAM" id="SSF46785">
    <property type="entry name" value="Winged helix' DNA-binding domain"/>
    <property type="match status" value="1"/>
</dbReference>
<dbReference type="NCBIfam" id="NF000868">
    <property type="entry name" value="PRK00080.1"/>
    <property type="match status" value="1"/>
</dbReference>
<dbReference type="Pfam" id="PF05491">
    <property type="entry name" value="WHD_RuvB"/>
    <property type="match status" value="1"/>
</dbReference>
<dbReference type="Proteomes" id="UP000503004">
    <property type="component" value="Chromosome"/>
</dbReference>
<accession>A0A858Q6X5</accession>
<evidence type="ECO:0000256" key="8">
    <source>
        <dbReference type="ARBA" id="ARBA00023204"/>
    </source>
</evidence>
<dbReference type="InterPro" id="IPR003593">
    <property type="entry name" value="AAA+_ATPase"/>
</dbReference>
<dbReference type="FunFam" id="3.40.50.300:FF:000073">
    <property type="entry name" value="Holliday junction ATP-dependent DNA helicase RuvB"/>
    <property type="match status" value="1"/>
</dbReference>
<protein>
    <recommendedName>
        <fullName evidence="9">Holliday junction branch migration complex subunit RuvB</fullName>
        <ecNumber evidence="9">3.6.4.-</ecNumber>
    </recommendedName>
</protein>
<gene>
    <name evidence="9 11" type="primary">ruvB</name>
    <name evidence="11" type="ORF">GNH96_06245</name>
</gene>
<feature type="binding site" evidence="9">
    <location>
        <position position="292"/>
    </location>
    <ligand>
        <name>DNA</name>
        <dbReference type="ChEBI" id="CHEBI:16991"/>
    </ligand>
</feature>
<keyword evidence="1 9" id="KW-0963">Cytoplasm</keyword>
<dbReference type="GO" id="GO:0006310">
    <property type="term" value="P:DNA recombination"/>
    <property type="evidence" value="ECO:0007669"/>
    <property type="project" value="UniProtKB-UniRule"/>
</dbReference>
<feature type="binding site" evidence="9">
    <location>
        <begin position="129"/>
        <end position="131"/>
    </location>
    <ligand>
        <name>ATP</name>
        <dbReference type="ChEBI" id="CHEBI:30616"/>
    </ligand>
</feature>
<keyword evidence="8 9" id="KW-0234">DNA repair</keyword>
<evidence type="ECO:0000256" key="2">
    <source>
        <dbReference type="ARBA" id="ARBA00022741"/>
    </source>
</evidence>
<keyword evidence="7 9" id="KW-0233">DNA recombination</keyword>
<evidence type="ECO:0000313" key="12">
    <source>
        <dbReference type="Proteomes" id="UP000503004"/>
    </source>
</evidence>
<organism evidence="11 12">
    <name type="scientific">Methylococcus geothermalis</name>
    <dbReference type="NCBI Taxonomy" id="2681310"/>
    <lineage>
        <taxon>Bacteria</taxon>
        <taxon>Pseudomonadati</taxon>
        <taxon>Pseudomonadota</taxon>
        <taxon>Gammaproteobacteria</taxon>
        <taxon>Methylococcales</taxon>
        <taxon>Methylococcaceae</taxon>
        <taxon>Methylococcus</taxon>
    </lineage>
</organism>
<evidence type="ECO:0000256" key="4">
    <source>
        <dbReference type="ARBA" id="ARBA00022801"/>
    </source>
</evidence>
<feature type="binding site" evidence="9">
    <location>
        <position position="22"/>
    </location>
    <ligand>
        <name>ATP</name>
        <dbReference type="ChEBI" id="CHEBI:30616"/>
    </ligand>
</feature>
<dbReference type="NCBIfam" id="TIGR00635">
    <property type="entry name" value="ruvB"/>
    <property type="match status" value="1"/>
</dbReference>
<feature type="binding site" evidence="9">
    <location>
        <position position="66"/>
    </location>
    <ligand>
        <name>ATP</name>
        <dbReference type="ChEBI" id="CHEBI:30616"/>
    </ligand>
</feature>
<keyword evidence="3 9" id="KW-0227">DNA damage</keyword>
<feature type="region of interest" description="Head domain (RuvB-H)" evidence="9">
    <location>
        <begin position="256"/>
        <end position="344"/>
    </location>
</feature>
<dbReference type="Gene3D" id="1.10.8.60">
    <property type="match status" value="1"/>
</dbReference>
<feature type="binding site" evidence="9">
    <location>
        <position position="21"/>
    </location>
    <ligand>
        <name>ATP</name>
        <dbReference type="ChEBI" id="CHEBI:30616"/>
    </ligand>
</feature>
<evidence type="ECO:0000256" key="1">
    <source>
        <dbReference type="ARBA" id="ARBA00022490"/>
    </source>
</evidence>
<feature type="binding site" evidence="9">
    <location>
        <position position="63"/>
    </location>
    <ligand>
        <name>ATP</name>
        <dbReference type="ChEBI" id="CHEBI:30616"/>
    </ligand>
</feature>
<comment type="caution">
    <text evidence="9">Lacks conserved residue(s) required for the propagation of feature annotation.</text>
</comment>
<dbReference type="Pfam" id="PF05496">
    <property type="entry name" value="RuvB_N"/>
    <property type="match status" value="1"/>
</dbReference>
<comment type="subcellular location">
    <subcellularLocation>
        <location evidence="9">Cytoplasm</location>
    </subcellularLocation>
</comment>
<dbReference type="GO" id="GO:0000400">
    <property type="term" value="F:four-way junction DNA binding"/>
    <property type="evidence" value="ECO:0007669"/>
    <property type="project" value="UniProtKB-UniRule"/>
</dbReference>
<dbReference type="FunFam" id="1.10.8.60:FF:000023">
    <property type="entry name" value="Holliday junction ATP-dependent DNA helicase RuvB"/>
    <property type="match status" value="1"/>
</dbReference>
<dbReference type="GO" id="GO:0005737">
    <property type="term" value="C:cytoplasm"/>
    <property type="evidence" value="ECO:0007669"/>
    <property type="project" value="UniProtKB-SubCell"/>
</dbReference>
<evidence type="ECO:0000313" key="11">
    <source>
        <dbReference type="EMBL" id="QJD29608.1"/>
    </source>
</evidence>
<feature type="binding site" evidence="9">
    <location>
        <position position="67"/>
    </location>
    <ligand>
        <name>ATP</name>
        <dbReference type="ChEBI" id="CHEBI:30616"/>
    </ligand>
</feature>
<comment type="domain">
    <text evidence="9">Has 3 domains, the large (RuvB-L) and small ATPase (RuvB-S) domains and the C-terminal head (RuvB-H) domain. The head domain binds DNA, while the ATPase domains jointly bind ATP, ADP or are empty depending on the state of the subunit in the translocation cycle. During a single DNA translocation step the structure of each domain remains the same, but their relative positions change.</text>
</comment>
<evidence type="ECO:0000256" key="3">
    <source>
        <dbReference type="ARBA" id="ARBA00022763"/>
    </source>
</evidence>
<evidence type="ECO:0000256" key="7">
    <source>
        <dbReference type="ARBA" id="ARBA00023172"/>
    </source>
</evidence>
<dbReference type="KEGG" id="metu:GNH96_06245"/>
<feature type="binding site" evidence="9">
    <location>
        <position position="68"/>
    </location>
    <ligand>
        <name>ATP</name>
        <dbReference type="ChEBI" id="CHEBI:30616"/>
    </ligand>
</feature>
<dbReference type="GO" id="GO:0016787">
    <property type="term" value="F:hydrolase activity"/>
    <property type="evidence" value="ECO:0007669"/>
    <property type="project" value="UniProtKB-KW"/>
</dbReference>
<evidence type="ECO:0000259" key="10">
    <source>
        <dbReference type="SMART" id="SM00382"/>
    </source>
</evidence>
<dbReference type="InterPro" id="IPR036388">
    <property type="entry name" value="WH-like_DNA-bd_sf"/>
</dbReference>
<keyword evidence="11" id="KW-0347">Helicase</keyword>
<reference evidence="12" key="1">
    <citation type="submission" date="2019-12" db="EMBL/GenBank/DDBJ databases">
        <authorList>
            <person name="Awala S.I."/>
            <person name="Rhee S.K."/>
        </authorList>
    </citation>
    <scope>NUCLEOTIDE SEQUENCE [LARGE SCALE GENOMIC DNA]</scope>
    <source>
        <strain evidence="12">IM1</strain>
    </source>
</reference>
<dbReference type="Pfam" id="PF17864">
    <property type="entry name" value="AAA_lid_4"/>
    <property type="match status" value="1"/>
</dbReference>
<comment type="catalytic activity">
    <reaction evidence="9">
        <text>ATP + H2O = ADP + phosphate + H(+)</text>
        <dbReference type="Rhea" id="RHEA:13065"/>
        <dbReference type="ChEBI" id="CHEBI:15377"/>
        <dbReference type="ChEBI" id="CHEBI:15378"/>
        <dbReference type="ChEBI" id="CHEBI:30616"/>
        <dbReference type="ChEBI" id="CHEBI:43474"/>
        <dbReference type="ChEBI" id="CHEBI:456216"/>
    </reaction>
</comment>
<proteinExistence type="inferred from homology"/>
<comment type="similarity">
    <text evidence="9">Belongs to the RuvB family.</text>
</comment>
<keyword evidence="5 9" id="KW-0067">ATP-binding</keyword>
<feature type="domain" description="AAA+ ATPase" evidence="10">
    <location>
        <begin position="52"/>
        <end position="179"/>
    </location>
</feature>
<dbReference type="SMART" id="SM00382">
    <property type="entry name" value="AAA"/>
    <property type="match status" value="1"/>
</dbReference>
<feature type="binding site" evidence="9">
    <location>
        <position position="316"/>
    </location>
    <ligand>
        <name>DNA</name>
        <dbReference type="ChEBI" id="CHEBI:16991"/>
    </ligand>
</feature>
<feature type="binding site" evidence="9">
    <location>
        <position position="219"/>
    </location>
    <ligand>
        <name>ATP</name>
        <dbReference type="ChEBI" id="CHEBI:30616"/>
    </ligand>
</feature>
<feature type="region of interest" description="Large ATPase domain (RuvB-L)" evidence="9">
    <location>
        <begin position="2"/>
        <end position="182"/>
    </location>
</feature>
<dbReference type="Gene3D" id="1.10.10.10">
    <property type="entry name" value="Winged helix-like DNA-binding domain superfamily/Winged helix DNA-binding domain"/>
    <property type="match status" value="1"/>
</dbReference>
<keyword evidence="4 9" id="KW-0378">Hydrolase</keyword>
<keyword evidence="12" id="KW-1185">Reference proteome</keyword>
<comment type="function">
    <text evidence="9">The RuvA-RuvB-RuvC complex processes Holliday junction (HJ) DNA during genetic recombination and DNA repair, while the RuvA-RuvB complex plays an important role in the rescue of blocked DNA replication forks via replication fork reversal (RFR). RuvA specifically binds to HJ cruciform DNA, conferring on it an open structure. The RuvB hexamer acts as an ATP-dependent pump, pulling dsDNA into and through the RuvAB complex. RuvB forms 2 homohexamers on either side of HJ DNA bound by 1 or 2 RuvA tetramers; 4 subunits per hexamer contact DNA at a time. Coordinated motions by a converter formed by DNA-disengaged RuvB subunits stimulates ATP hydrolysis and nucleotide exchange. Immobilization of the converter enables RuvB to convert the ATP-contained energy into a lever motion, pulling 2 nucleotides of DNA out of the RuvA tetramer per ATP hydrolyzed, thus driving DNA branch migration. The RuvB motors rotate together with the DNA substrate, which together with the progressing nucleotide cycle form the mechanistic basis for DNA recombination by continuous HJ branch migration. Branch migration allows RuvC to scan DNA until it finds its consensus sequence, where it cleaves and resolves cruciform DNA.</text>
</comment>
<evidence type="ECO:0000256" key="5">
    <source>
        <dbReference type="ARBA" id="ARBA00022840"/>
    </source>
</evidence>
<dbReference type="SUPFAM" id="SSF52540">
    <property type="entry name" value="P-loop containing nucleoside triphosphate hydrolases"/>
    <property type="match status" value="1"/>
</dbReference>
<dbReference type="Gene3D" id="3.40.50.300">
    <property type="entry name" value="P-loop containing nucleotide triphosphate hydrolases"/>
    <property type="match status" value="1"/>
</dbReference>
<dbReference type="EC" id="3.6.4.-" evidence="9"/>
<feature type="binding site" evidence="9">
    <location>
        <position position="182"/>
    </location>
    <ligand>
        <name>ATP</name>
        <dbReference type="ChEBI" id="CHEBI:30616"/>
    </ligand>
</feature>
<dbReference type="EMBL" id="CP046565">
    <property type="protein sequence ID" value="QJD29608.1"/>
    <property type="molecule type" value="Genomic_DNA"/>
</dbReference>
<dbReference type="InterPro" id="IPR004605">
    <property type="entry name" value="DNA_helicase_Holl-junc_RuvB"/>
</dbReference>
<dbReference type="PANTHER" id="PTHR42848:SF1">
    <property type="entry name" value="HOLLIDAY JUNCTION BRANCH MIGRATION COMPLEX SUBUNIT RUVB"/>
    <property type="match status" value="1"/>
</dbReference>
<dbReference type="CDD" id="cd00009">
    <property type="entry name" value="AAA"/>
    <property type="match status" value="1"/>
</dbReference>
<dbReference type="GO" id="GO:0009378">
    <property type="term" value="F:four-way junction helicase activity"/>
    <property type="evidence" value="ECO:0007669"/>
    <property type="project" value="InterPro"/>
</dbReference>
<feature type="binding site" evidence="9">
    <location>
        <position position="172"/>
    </location>
    <ligand>
        <name>ATP</name>
        <dbReference type="ChEBI" id="CHEBI:30616"/>
    </ligand>
</feature>
<dbReference type="GO" id="GO:0006281">
    <property type="term" value="P:DNA repair"/>
    <property type="evidence" value="ECO:0007669"/>
    <property type="project" value="UniProtKB-UniRule"/>
</dbReference>
<dbReference type="InterPro" id="IPR027417">
    <property type="entry name" value="P-loop_NTPase"/>
</dbReference>
<evidence type="ECO:0000256" key="9">
    <source>
        <dbReference type="HAMAP-Rule" id="MF_00016"/>
    </source>
</evidence>
<feature type="binding site" evidence="9">
    <location>
        <position position="311"/>
    </location>
    <ligand>
        <name>DNA</name>
        <dbReference type="ChEBI" id="CHEBI:16991"/>
    </ligand>
</feature>
<dbReference type="InterPro" id="IPR036390">
    <property type="entry name" value="WH_DNA-bd_sf"/>
</dbReference>
<dbReference type="FunFam" id="1.10.10.10:FF:000086">
    <property type="entry name" value="Holliday junction ATP-dependent DNA helicase RuvB"/>
    <property type="match status" value="1"/>
</dbReference>
<dbReference type="RefSeq" id="WP_169602892.1">
    <property type="nucleotide sequence ID" value="NZ_CP046565.1"/>
</dbReference>
<sequence length="344" mass="38046">MTQRLVSAAGQWDEEAIDRAIRPKRLEDYVGQRAMREQMSIFIQAALGRGEALDHVLIFGPPGLGKTTLANIIANELGVNVRHTSGPVLEKAGDLAALLTNLEPRDVLFIDEIHRLGAVVEEVLYPAMEDYQIDIMIGEGPAARSIKLDLPPFTLVGATTRAGLLTSPLRDRFGIVHRLEFYTVDELGRIVARSARILGSEITPEGALEVARRARGTPRIANRLLRRVRDFAQVMADGRITEAVAGRALEMLDVDPNGFDQLDRQLLLTMMEKFDGGPVGLDNLAAAIGEERGTIEDVLEPYLIQQGFIMRTPRGRIATRHAYLHFGLKPPQRTTVNEELFGDE</sequence>
<keyword evidence="6 9" id="KW-0238">DNA-binding</keyword>
<dbReference type="PANTHER" id="PTHR42848">
    <property type="match status" value="1"/>
</dbReference>
<dbReference type="InterPro" id="IPR008823">
    <property type="entry name" value="RuvB_wg_C"/>
</dbReference>
<dbReference type="GO" id="GO:0048476">
    <property type="term" value="C:Holliday junction resolvase complex"/>
    <property type="evidence" value="ECO:0007669"/>
    <property type="project" value="UniProtKB-UniRule"/>
</dbReference>